<name>A0A6G1MAD8_ORBOL</name>
<evidence type="ECO:0000256" key="1">
    <source>
        <dbReference type="SAM" id="MobiDB-lite"/>
    </source>
</evidence>
<comment type="caution">
    <text evidence="3">The sequence shown here is derived from an EMBL/GenBank/DDBJ whole genome shotgun (WGS) entry which is preliminary data.</text>
</comment>
<sequence length="238" mass="26904">MSRHAHTQKREFELERLDEFESDNEAGPAIPLIQNHELAQDPEAQPPGPPEPLPPFFPILNNIKFTFSHPYFLTTITYTLPILTTFAIPVYLYSPPNFLMNCSYDLSEHPGPFINCVYTCFNKSLTLSNPIFSLSAMILVLGIMALGLLSLTFCLIHAAMAEHQLQEPGPPFTGHLIMVGFMSGILGLSVAAFFMWVNLLTFANVLGCIFGRVGWQIIVAVYYAGRERFRRYRMRQVQ</sequence>
<dbReference type="AlphaFoldDB" id="A0A6G1MAD8"/>
<keyword evidence="2" id="KW-0812">Transmembrane</keyword>
<gene>
    <name evidence="3" type="ORF">TWF191_008503</name>
</gene>
<evidence type="ECO:0000256" key="2">
    <source>
        <dbReference type="SAM" id="Phobius"/>
    </source>
</evidence>
<proteinExistence type="predicted"/>
<dbReference type="EMBL" id="WIPF01000058">
    <property type="protein sequence ID" value="KAF3217527.1"/>
    <property type="molecule type" value="Genomic_DNA"/>
</dbReference>
<feature type="compositionally biased region" description="Basic and acidic residues" evidence="1">
    <location>
        <begin position="8"/>
        <end position="19"/>
    </location>
</feature>
<evidence type="ECO:0000313" key="4">
    <source>
        <dbReference type="Proteomes" id="UP000483672"/>
    </source>
</evidence>
<feature type="transmembrane region" description="Helical" evidence="2">
    <location>
        <begin position="176"/>
        <end position="196"/>
    </location>
</feature>
<feature type="transmembrane region" description="Helical" evidence="2">
    <location>
        <begin position="131"/>
        <end position="156"/>
    </location>
</feature>
<protein>
    <submittedName>
        <fullName evidence="3">Uncharacterized protein</fullName>
    </submittedName>
</protein>
<evidence type="ECO:0000313" key="3">
    <source>
        <dbReference type="EMBL" id="KAF3217527.1"/>
    </source>
</evidence>
<feature type="region of interest" description="Disordered" evidence="1">
    <location>
        <begin position="1"/>
        <end position="20"/>
    </location>
</feature>
<accession>A0A6G1MAD8</accession>
<dbReference type="Proteomes" id="UP000483672">
    <property type="component" value="Unassembled WGS sequence"/>
</dbReference>
<feature type="transmembrane region" description="Helical" evidence="2">
    <location>
        <begin position="202"/>
        <end position="225"/>
    </location>
</feature>
<keyword evidence="2" id="KW-1133">Transmembrane helix</keyword>
<organism evidence="3 4">
    <name type="scientific">Orbilia oligospora</name>
    <name type="common">Nematode-trapping fungus</name>
    <name type="synonym">Arthrobotrys oligospora</name>
    <dbReference type="NCBI Taxonomy" id="2813651"/>
    <lineage>
        <taxon>Eukaryota</taxon>
        <taxon>Fungi</taxon>
        <taxon>Dikarya</taxon>
        <taxon>Ascomycota</taxon>
        <taxon>Pezizomycotina</taxon>
        <taxon>Orbiliomycetes</taxon>
        <taxon>Orbiliales</taxon>
        <taxon>Orbiliaceae</taxon>
        <taxon>Orbilia</taxon>
    </lineage>
</organism>
<feature type="transmembrane region" description="Helical" evidence="2">
    <location>
        <begin position="71"/>
        <end position="93"/>
    </location>
</feature>
<keyword evidence="2" id="KW-0472">Membrane</keyword>
<reference evidence="3 4" key="1">
    <citation type="submission" date="2019-06" db="EMBL/GenBank/DDBJ databases">
        <authorList>
            <person name="Palmer J.M."/>
        </authorList>
    </citation>
    <scope>NUCLEOTIDE SEQUENCE [LARGE SCALE GENOMIC DNA]</scope>
    <source>
        <strain evidence="3 4">TWF191</strain>
    </source>
</reference>